<dbReference type="Gene3D" id="3.40.50.1860">
    <property type="match status" value="2"/>
</dbReference>
<evidence type="ECO:0000313" key="3">
    <source>
        <dbReference type="EMBL" id="MCW2308483.1"/>
    </source>
</evidence>
<dbReference type="Proteomes" id="UP001209755">
    <property type="component" value="Unassembled WGS sequence"/>
</dbReference>
<proteinExistence type="inferred from homology"/>
<dbReference type="InterPro" id="IPR004380">
    <property type="entry name" value="Asp_race"/>
</dbReference>
<accession>A0ABT3HDJ9</accession>
<evidence type="ECO:0000256" key="2">
    <source>
        <dbReference type="ARBA" id="ARBA00023235"/>
    </source>
</evidence>
<protein>
    <submittedName>
        <fullName evidence="3">Aspartate racemase</fullName>
        <ecNumber evidence="3">5.1.1.13</ecNumber>
    </submittedName>
</protein>
<evidence type="ECO:0000256" key="1">
    <source>
        <dbReference type="ARBA" id="ARBA00007847"/>
    </source>
</evidence>
<dbReference type="PROSITE" id="PS00923">
    <property type="entry name" value="ASP_GLU_RACEMASE_1"/>
    <property type="match status" value="1"/>
</dbReference>
<keyword evidence="4" id="KW-1185">Reference proteome</keyword>
<gene>
    <name evidence="3" type="ORF">M2319_002825</name>
</gene>
<dbReference type="InterPro" id="IPR001920">
    <property type="entry name" value="Asp/Glu_race"/>
</dbReference>
<sequence>MPRRLGILGGMGPEATVLFMTRILEATPAADDADHIPLLVDSNTEVPSRIKHLIEKTGTDPTPVLIAMAERLAAGGAEALAMPCNTAHSYLPAIVGAVAVPFFDMAGLTAARVAAIAAPGPIGILASPAVEITGVLARALEKEGREAVYPDDRGALLAAIRAVKAGHRDEALPTLVAACDDLVAKGATAAIVGCTEFSLIGRRIDHALPLTDSLDVLTEACVAFALDDTQKNATGARP</sequence>
<dbReference type="InterPro" id="IPR015942">
    <property type="entry name" value="Asp/Glu/hydantoin_racemase"/>
</dbReference>
<dbReference type="EMBL" id="JAOQNS010000007">
    <property type="protein sequence ID" value="MCW2308483.1"/>
    <property type="molecule type" value="Genomic_DNA"/>
</dbReference>
<name>A0ABT3HDJ9_9HYPH</name>
<dbReference type="RefSeq" id="WP_264602099.1">
    <property type="nucleotide sequence ID" value="NZ_JAOQNS010000007.1"/>
</dbReference>
<dbReference type="NCBIfam" id="TIGR00035">
    <property type="entry name" value="asp_race"/>
    <property type="match status" value="1"/>
</dbReference>
<dbReference type="SUPFAM" id="SSF53681">
    <property type="entry name" value="Aspartate/glutamate racemase"/>
    <property type="match status" value="2"/>
</dbReference>
<dbReference type="Pfam" id="PF01177">
    <property type="entry name" value="Asp_Glu_race"/>
    <property type="match status" value="1"/>
</dbReference>
<dbReference type="EC" id="5.1.1.13" evidence="3"/>
<dbReference type="InterPro" id="IPR018187">
    <property type="entry name" value="Asp/Glu_racemase_AS_1"/>
</dbReference>
<dbReference type="PANTHER" id="PTHR21198">
    <property type="entry name" value="GLUTAMATE RACEMASE"/>
    <property type="match status" value="1"/>
</dbReference>
<comment type="caution">
    <text evidence="3">The sequence shown here is derived from an EMBL/GenBank/DDBJ whole genome shotgun (WGS) entry which is preliminary data.</text>
</comment>
<evidence type="ECO:0000313" key="4">
    <source>
        <dbReference type="Proteomes" id="UP001209755"/>
    </source>
</evidence>
<keyword evidence="2 3" id="KW-0413">Isomerase</keyword>
<reference evidence="4" key="1">
    <citation type="submission" date="2023-07" db="EMBL/GenBank/DDBJ databases">
        <title>Genome sequencing of Purple Non-Sulfur Bacteria from various extreme environments.</title>
        <authorList>
            <person name="Mayer M."/>
        </authorList>
    </citation>
    <scope>NUCLEOTIDE SEQUENCE [LARGE SCALE GENOMIC DNA]</scope>
    <source>
        <strain evidence="4">DSM 17935</strain>
    </source>
</reference>
<comment type="similarity">
    <text evidence="1">Belongs to the aspartate/glutamate racemases family.</text>
</comment>
<organism evidence="3 4">
    <name type="scientific">Rhodobium gokarnense</name>
    <dbReference type="NCBI Taxonomy" id="364296"/>
    <lineage>
        <taxon>Bacteria</taxon>
        <taxon>Pseudomonadati</taxon>
        <taxon>Pseudomonadota</taxon>
        <taxon>Alphaproteobacteria</taxon>
        <taxon>Hyphomicrobiales</taxon>
        <taxon>Rhodobiaceae</taxon>
        <taxon>Rhodobium</taxon>
    </lineage>
</organism>
<dbReference type="GO" id="GO:0047689">
    <property type="term" value="F:aspartate racemase activity"/>
    <property type="evidence" value="ECO:0007669"/>
    <property type="project" value="UniProtKB-EC"/>
</dbReference>
<dbReference type="PANTHER" id="PTHR21198:SF7">
    <property type="entry name" value="ASPARTATE-GLUTAMATE RACEMASE FAMILY"/>
    <property type="match status" value="1"/>
</dbReference>